<dbReference type="SMART" id="SM00386">
    <property type="entry name" value="HAT"/>
    <property type="match status" value="13"/>
</dbReference>
<evidence type="ECO:0000256" key="1">
    <source>
        <dbReference type="ARBA" id="ARBA00004123"/>
    </source>
</evidence>
<comment type="subcellular location">
    <subcellularLocation>
        <location evidence="1">Nucleus</location>
    </subcellularLocation>
</comment>
<feature type="compositionally biased region" description="Polar residues" evidence="8">
    <location>
        <begin position="822"/>
        <end position="832"/>
    </location>
</feature>
<dbReference type="InterPro" id="IPR045075">
    <property type="entry name" value="Syf1-like"/>
</dbReference>
<dbReference type="EMBL" id="VRMN01000001">
    <property type="protein sequence ID" value="KAA8498331.1"/>
    <property type="molecule type" value="Genomic_DNA"/>
</dbReference>
<protein>
    <submittedName>
        <fullName evidence="10">Protein crooked neck</fullName>
    </submittedName>
</protein>
<evidence type="ECO:0000256" key="5">
    <source>
        <dbReference type="ARBA" id="ARBA00023187"/>
    </source>
</evidence>
<dbReference type="AlphaFoldDB" id="A0A5J4Z380"/>
<dbReference type="OrthoDB" id="541719at2759"/>
<dbReference type="GO" id="GO:0071007">
    <property type="term" value="C:U2-type catalytic step 2 spliceosome"/>
    <property type="evidence" value="ECO:0007669"/>
    <property type="project" value="TreeGrafter"/>
</dbReference>
<evidence type="ECO:0000256" key="6">
    <source>
        <dbReference type="ARBA" id="ARBA00023242"/>
    </source>
</evidence>
<dbReference type="SUPFAM" id="SSF48452">
    <property type="entry name" value="TPR-like"/>
    <property type="match status" value="1"/>
</dbReference>
<dbReference type="GO" id="GO:0000974">
    <property type="term" value="C:Prp19 complex"/>
    <property type="evidence" value="ECO:0007669"/>
    <property type="project" value="TreeGrafter"/>
</dbReference>
<keyword evidence="7" id="KW-0175">Coiled coil</keyword>
<evidence type="ECO:0000256" key="7">
    <source>
        <dbReference type="SAM" id="Coils"/>
    </source>
</evidence>
<dbReference type="GO" id="GO:0000245">
    <property type="term" value="P:spliceosomal complex assembly"/>
    <property type="evidence" value="ECO:0007669"/>
    <property type="project" value="TreeGrafter"/>
</dbReference>
<comment type="caution">
    <text evidence="10">The sequence shown here is derived from an EMBL/GenBank/DDBJ whole genome shotgun (WGS) entry which is preliminary data.</text>
</comment>
<evidence type="ECO:0000256" key="4">
    <source>
        <dbReference type="ARBA" id="ARBA00022737"/>
    </source>
</evidence>
<dbReference type="Pfam" id="PF23241">
    <property type="entry name" value="HAT_PRP39_C"/>
    <property type="match status" value="1"/>
</dbReference>
<dbReference type="InterPro" id="IPR059164">
    <property type="entry name" value="HAT_PRP39_C"/>
</dbReference>
<feature type="region of interest" description="Disordered" evidence="8">
    <location>
        <begin position="1"/>
        <end position="49"/>
    </location>
</feature>
<organism evidence="10 11">
    <name type="scientific">Porphyridium purpureum</name>
    <name type="common">Red alga</name>
    <name type="synonym">Porphyridium cruentum</name>
    <dbReference type="NCBI Taxonomy" id="35688"/>
    <lineage>
        <taxon>Eukaryota</taxon>
        <taxon>Rhodophyta</taxon>
        <taxon>Bangiophyceae</taxon>
        <taxon>Porphyridiales</taxon>
        <taxon>Porphyridiaceae</taxon>
        <taxon>Porphyridium</taxon>
    </lineage>
</organism>
<evidence type="ECO:0000313" key="10">
    <source>
        <dbReference type="EMBL" id="KAA8498331.1"/>
    </source>
</evidence>
<evidence type="ECO:0000256" key="3">
    <source>
        <dbReference type="ARBA" id="ARBA00022664"/>
    </source>
</evidence>
<reference evidence="11" key="1">
    <citation type="journal article" date="2019" name="Nat. Commun.">
        <title>Expansion of phycobilisome linker gene families in mesophilic red algae.</title>
        <authorList>
            <person name="Lee J."/>
            <person name="Kim D."/>
            <person name="Bhattacharya D."/>
            <person name="Yoon H.S."/>
        </authorList>
    </citation>
    <scope>NUCLEOTIDE SEQUENCE [LARGE SCALE GENOMIC DNA]</scope>
    <source>
        <strain evidence="11">CCMP 1328</strain>
    </source>
</reference>
<comment type="similarity">
    <text evidence="2">Belongs to the crooked-neck family.</text>
</comment>
<keyword evidence="4" id="KW-0677">Repeat</keyword>
<keyword evidence="6" id="KW-0539">Nucleus</keyword>
<evidence type="ECO:0000256" key="8">
    <source>
        <dbReference type="SAM" id="MobiDB-lite"/>
    </source>
</evidence>
<feature type="domain" description="Pre-mRNA-splicing factor Syf1/CRNKL1-like C-terminal HAT-repeats" evidence="9">
    <location>
        <begin position="476"/>
        <end position="625"/>
    </location>
</feature>
<dbReference type="OMA" id="HIKVWIS"/>
<dbReference type="InterPro" id="IPR003107">
    <property type="entry name" value="HAT"/>
</dbReference>
<evidence type="ECO:0000259" key="9">
    <source>
        <dbReference type="Pfam" id="PF23231"/>
    </source>
</evidence>
<keyword evidence="3" id="KW-0507">mRNA processing</keyword>
<evidence type="ECO:0000313" key="11">
    <source>
        <dbReference type="Proteomes" id="UP000324585"/>
    </source>
</evidence>
<dbReference type="PANTHER" id="PTHR11246">
    <property type="entry name" value="PRE-MRNA SPLICING FACTOR"/>
    <property type="match status" value="1"/>
</dbReference>
<dbReference type="InterPro" id="IPR055430">
    <property type="entry name" value="HAT_Syf1_CNRKL1_C"/>
</dbReference>
<evidence type="ECO:0000256" key="2">
    <source>
        <dbReference type="ARBA" id="ARBA00008644"/>
    </source>
</evidence>
<keyword evidence="5" id="KW-0508">mRNA splicing</keyword>
<proteinExistence type="inferred from homology"/>
<accession>A0A5J4Z380</accession>
<dbReference type="GO" id="GO:0071011">
    <property type="term" value="C:precatalytic spliceosome"/>
    <property type="evidence" value="ECO:0007669"/>
    <property type="project" value="TreeGrafter"/>
</dbReference>
<feature type="coiled-coil region" evidence="7">
    <location>
        <begin position="695"/>
        <end position="722"/>
    </location>
</feature>
<name>A0A5J4Z380_PORPP</name>
<sequence length="848" mass="95892">MEMESDGDVAEAVTGPASTRMVEHAPSPAPALTSSRMSAAPAAGGPVRVRNKAPSAIQISAEQLLREAWENREERDDSGIETNRQVLLKDASEVAHYQRKEREKWERRLAHSHSFVGLWVRYARWEEGQRDLVRARSVYERALDTHARVASVWLAYAEMETKAGFVNHARNVLDRAVSTLPGDAQIWSRYAVLEQVLREPTRARAVFWRWMAWRPSDNAWSLFVSFELRQGNEQGAREVLETYVSRIPRATAFLRYAAFEEQLGNVNAARGVFERMIRHLPQVEVTSREVIAFAQFETRAKELTRARAIFVGALEIFAAACSSKSPSETTSEPDHLAHAEYDTLMEAYAQFEKQFGERESTEALLVEKRASEYERNLARTPSDAEAWFDYLRMLEQAYDAQLAQKAKWQGGVTAERIRACFERAVACISKALRSENHKSVRWRRYIYLWIKYAVWEESLEPEQVQNQVGSSTPGRERAREVYRRALRRVPHSQFSSGKLWLLAAQLELRRHELSAARRLFGQALGYCASKARVYREYISLELALGELPRCRTIHEKWIENLPGSALAWTEYARFEIAMHETERARALLEIALSRKDILDSPQSLWKIYIDFEVELGETEQARKLYEGLIQHYAQQPFGSQLVQALADVFLSYAAFEQQVGEEESGTGRSGSNLLSHLPAKPHPGSETGRRVRCVFRRADEAMEELAKRAANQQEDETQLDRNSATATDALWVAKKARAGILDTWLEFETRSVLGDASVVESELEPKRPRLIMYESKQDYVFGDGGSAEPGAKAPVAVAEKGGQEIRSGEGATTADCPASPQRRGSAQDSASGLVSLARAWKRARTSDG</sequence>
<dbReference type="Pfam" id="PF23231">
    <property type="entry name" value="HAT_Syf1_CNRKL1_C"/>
    <property type="match status" value="1"/>
</dbReference>
<feature type="region of interest" description="Disordered" evidence="8">
    <location>
        <begin position="800"/>
        <end position="832"/>
    </location>
</feature>
<dbReference type="GO" id="GO:0071014">
    <property type="term" value="C:post-mRNA release spliceosomal complex"/>
    <property type="evidence" value="ECO:0007669"/>
    <property type="project" value="TreeGrafter"/>
</dbReference>
<dbReference type="Proteomes" id="UP000324585">
    <property type="component" value="Unassembled WGS sequence"/>
</dbReference>
<gene>
    <name evidence="10" type="ORF">FVE85_5916</name>
</gene>
<dbReference type="Gene3D" id="1.25.40.10">
    <property type="entry name" value="Tetratricopeptide repeat domain"/>
    <property type="match status" value="2"/>
</dbReference>
<dbReference type="PANTHER" id="PTHR11246:SF3">
    <property type="entry name" value="CROOKED NECK-LIKE PROTEIN 1"/>
    <property type="match status" value="1"/>
</dbReference>
<dbReference type="InterPro" id="IPR011990">
    <property type="entry name" value="TPR-like_helical_dom_sf"/>
</dbReference>
<feature type="region of interest" description="Disordered" evidence="8">
    <location>
        <begin position="661"/>
        <end position="688"/>
    </location>
</feature>
<keyword evidence="11" id="KW-1185">Reference proteome</keyword>